<keyword evidence="1" id="KW-0732">Signal</keyword>
<gene>
    <name evidence="2" type="ORF">PHYBLDRAFT_71467</name>
</gene>
<protein>
    <submittedName>
        <fullName evidence="2">Uncharacterized protein</fullName>
    </submittedName>
</protein>
<evidence type="ECO:0000313" key="2">
    <source>
        <dbReference type="EMBL" id="OAD74265.1"/>
    </source>
</evidence>
<dbReference type="Proteomes" id="UP000077315">
    <property type="component" value="Unassembled WGS sequence"/>
</dbReference>
<evidence type="ECO:0000313" key="3">
    <source>
        <dbReference type="Proteomes" id="UP000077315"/>
    </source>
</evidence>
<dbReference type="RefSeq" id="XP_018292305.1">
    <property type="nucleotide sequence ID" value="XM_018442475.1"/>
</dbReference>
<evidence type="ECO:0000256" key="1">
    <source>
        <dbReference type="SAM" id="SignalP"/>
    </source>
</evidence>
<reference evidence="3" key="1">
    <citation type="submission" date="2015-06" db="EMBL/GenBank/DDBJ databases">
        <title>Expansion of signal transduction pathways in fungi by whole-genome duplication.</title>
        <authorList>
            <consortium name="DOE Joint Genome Institute"/>
            <person name="Corrochano L.M."/>
            <person name="Kuo A."/>
            <person name="Marcet-Houben M."/>
            <person name="Polaino S."/>
            <person name="Salamov A."/>
            <person name="Villalobos J.M."/>
            <person name="Alvarez M.I."/>
            <person name="Avalos J."/>
            <person name="Benito E.P."/>
            <person name="Benoit I."/>
            <person name="Burger G."/>
            <person name="Camino L.P."/>
            <person name="Canovas D."/>
            <person name="Cerda-Olmedo E."/>
            <person name="Cheng J.-F."/>
            <person name="Dominguez A."/>
            <person name="Elias M."/>
            <person name="Eslava A.P."/>
            <person name="Glaser F."/>
            <person name="Grimwood J."/>
            <person name="Gutierrez G."/>
            <person name="Heitman J."/>
            <person name="Henrissat B."/>
            <person name="Iturriaga E.A."/>
            <person name="Lang B.F."/>
            <person name="Lavin J.L."/>
            <person name="Lee S."/>
            <person name="Li W."/>
            <person name="Lindquist E."/>
            <person name="Lopez-Garcia S."/>
            <person name="Luque E.M."/>
            <person name="Marcos A.T."/>
            <person name="Martin J."/>
            <person name="McCluskey K."/>
            <person name="Medina H.R."/>
            <person name="Miralles-Duran A."/>
            <person name="Miyazaki A."/>
            <person name="Munoz-Torres E."/>
            <person name="Oguiza J.A."/>
            <person name="Ohm R."/>
            <person name="Olmedo M."/>
            <person name="Orejas M."/>
            <person name="Ortiz-Castellanos L."/>
            <person name="Pisabarro A.G."/>
            <person name="Rodriguez-Romero J."/>
            <person name="Ruiz-Herrera J."/>
            <person name="Ruiz-Vazquez R."/>
            <person name="Sanz C."/>
            <person name="Schackwitz W."/>
            <person name="Schmutz J."/>
            <person name="Shahriari M."/>
            <person name="Shelest E."/>
            <person name="Silva-Franco F."/>
            <person name="Soanes D."/>
            <person name="Syed K."/>
            <person name="Tagua V.G."/>
            <person name="Talbot N.J."/>
            <person name="Thon M."/>
            <person name="De vries R.P."/>
            <person name="Wiebenga A."/>
            <person name="Yadav J.S."/>
            <person name="Braun E.L."/>
            <person name="Baker S."/>
            <person name="Garre V."/>
            <person name="Horwitz B."/>
            <person name="Torres-Martinez S."/>
            <person name="Idnurm A."/>
            <person name="Herrera-Estrella A."/>
            <person name="Gabaldon T."/>
            <person name="Grigoriev I.V."/>
        </authorList>
    </citation>
    <scope>NUCLEOTIDE SEQUENCE [LARGE SCALE GENOMIC DNA]</scope>
    <source>
        <strain evidence="3">NRRL 1555(-)</strain>
    </source>
</reference>
<sequence length="136" mass="15060">MKAFIFFALLVATSIGSIMAAPSSDKVDDPTKDLPKIDCIQVTYPTNGVVWTTGTVYNITWNVLFDCVYPKSVYLGKDVNNQFEFDYLVNSNLNITAGLAYITLPDDIEKVFHAIVIGTTEYGRVRINSKIGILVV</sequence>
<dbReference type="GeneID" id="29003381"/>
<dbReference type="EMBL" id="KV440979">
    <property type="protein sequence ID" value="OAD74265.1"/>
    <property type="molecule type" value="Genomic_DNA"/>
</dbReference>
<organism evidence="2 3">
    <name type="scientific">Phycomyces blakesleeanus (strain ATCC 8743b / DSM 1359 / FGSC 10004 / NBRC 33097 / NRRL 1555)</name>
    <dbReference type="NCBI Taxonomy" id="763407"/>
    <lineage>
        <taxon>Eukaryota</taxon>
        <taxon>Fungi</taxon>
        <taxon>Fungi incertae sedis</taxon>
        <taxon>Mucoromycota</taxon>
        <taxon>Mucoromycotina</taxon>
        <taxon>Mucoromycetes</taxon>
        <taxon>Mucorales</taxon>
        <taxon>Phycomycetaceae</taxon>
        <taxon>Phycomyces</taxon>
    </lineage>
</organism>
<keyword evidence="3" id="KW-1185">Reference proteome</keyword>
<dbReference type="InParanoid" id="A0A162XE68"/>
<dbReference type="AlphaFoldDB" id="A0A162XE68"/>
<feature type="chain" id="PRO_5007840972" evidence="1">
    <location>
        <begin position="21"/>
        <end position="136"/>
    </location>
</feature>
<dbReference type="OrthoDB" id="10310698at2759"/>
<feature type="signal peptide" evidence="1">
    <location>
        <begin position="1"/>
        <end position="20"/>
    </location>
</feature>
<name>A0A162XE68_PHYB8</name>
<dbReference type="VEuPathDB" id="FungiDB:PHYBLDRAFT_71467"/>
<accession>A0A162XE68</accession>
<proteinExistence type="predicted"/>